<dbReference type="InterPro" id="IPR036388">
    <property type="entry name" value="WH-like_DNA-bd_sf"/>
</dbReference>
<dbReference type="PROSITE" id="PS50995">
    <property type="entry name" value="HTH_MARR_2"/>
    <property type="match status" value="1"/>
</dbReference>
<dbReference type="SMART" id="SM00347">
    <property type="entry name" value="HTH_MARR"/>
    <property type="match status" value="1"/>
</dbReference>
<dbReference type="GO" id="GO:0006950">
    <property type="term" value="P:response to stress"/>
    <property type="evidence" value="ECO:0007669"/>
    <property type="project" value="TreeGrafter"/>
</dbReference>
<protein>
    <submittedName>
        <fullName evidence="3">Transcriptional regulator</fullName>
    </submittedName>
</protein>
<dbReference type="InterPro" id="IPR011991">
    <property type="entry name" value="ArsR-like_HTH"/>
</dbReference>
<organism evidence="3 4">
    <name type="scientific">Levilactobacillus bambusae</name>
    <dbReference type="NCBI Taxonomy" id="2024736"/>
    <lineage>
        <taxon>Bacteria</taxon>
        <taxon>Bacillati</taxon>
        <taxon>Bacillota</taxon>
        <taxon>Bacilli</taxon>
        <taxon>Lactobacillales</taxon>
        <taxon>Lactobacillaceae</taxon>
        <taxon>Levilactobacillus</taxon>
    </lineage>
</organism>
<dbReference type="GO" id="GO:0003677">
    <property type="term" value="F:DNA binding"/>
    <property type="evidence" value="ECO:0007669"/>
    <property type="project" value="UniProtKB-KW"/>
</dbReference>
<feature type="domain" description="HTH marR-type" evidence="2">
    <location>
        <begin position="7"/>
        <end position="141"/>
    </location>
</feature>
<dbReference type="GO" id="GO:0003700">
    <property type="term" value="F:DNA-binding transcription factor activity"/>
    <property type="evidence" value="ECO:0007669"/>
    <property type="project" value="InterPro"/>
</dbReference>
<dbReference type="InterPro" id="IPR039422">
    <property type="entry name" value="MarR/SlyA-like"/>
</dbReference>
<dbReference type="SUPFAM" id="SSF46785">
    <property type="entry name" value="Winged helix' DNA-binding domain"/>
    <property type="match status" value="1"/>
</dbReference>
<keyword evidence="1" id="KW-0238">DNA-binding</keyword>
<dbReference type="AlphaFoldDB" id="A0A2V1MZB0"/>
<dbReference type="InterPro" id="IPR036390">
    <property type="entry name" value="WH_DNA-bd_sf"/>
</dbReference>
<dbReference type="PANTHER" id="PTHR33164:SF43">
    <property type="entry name" value="HTH-TYPE TRANSCRIPTIONAL REPRESSOR YETL"/>
    <property type="match status" value="1"/>
</dbReference>
<evidence type="ECO:0000259" key="2">
    <source>
        <dbReference type="PROSITE" id="PS50995"/>
    </source>
</evidence>
<dbReference type="CDD" id="cd00090">
    <property type="entry name" value="HTH_ARSR"/>
    <property type="match status" value="1"/>
</dbReference>
<accession>A0A2V1MZB0</accession>
<proteinExistence type="predicted"/>
<dbReference type="PRINTS" id="PR00598">
    <property type="entry name" value="HTHMARR"/>
</dbReference>
<sequence>MSNINFEDCLYFSSARFNRIVTQMSDQEFKRLGLSSTSAFILMALNADDVVSPSEIADQLYLDRSTITRFLDKLERDGYLTRTADGRRVHVQLTSAGKLLQPQLKIIWSALNEAYQQLLGKPSEERIRTLLNTTYNHITKK</sequence>
<evidence type="ECO:0000313" key="3">
    <source>
        <dbReference type="EMBL" id="PWG00361.1"/>
    </source>
</evidence>
<dbReference type="PANTHER" id="PTHR33164">
    <property type="entry name" value="TRANSCRIPTIONAL REGULATOR, MARR FAMILY"/>
    <property type="match status" value="1"/>
</dbReference>
<dbReference type="Gene3D" id="1.10.10.10">
    <property type="entry name" value="Winged helix-like DNA-binding domain superfamily/Winged helix DNA-binding domain"/>
    <property type="match status" value="1"/>
</dbReference>
<dbReference type="OrthoDB" id="1551170at2"/>
<dbReference type="InterPro" id="IPR000835">
    <property type="entry name" value="HTH_MarR-typ"/>
</dbReference>
<evidence type="ECO:0000256" key="1">
    <source>
        <dbReference type="ARBA" id="ARBA00023125"/>
    </source>
</evidence>
<dbReference type="RefSeq" id="WP_109250308.1">
    <property type="nucleotide sequence ID" value="NZ_QCXQ01000002.1"/>
</dbReference>
<dbReference type="Pfam" id="PF01047">
    <property type="entry name" value="MarR"/>
    <property type="match status" value="1"/>
</dbReference>
<keyword evidence="4" id="KW-1185">Reference proteome</keyword>
<dbReference type="EMBL" id="QCXQ01000002">
    <property type="protein sequence ID" value="PWG00361.1"/>
    <property type="molecule type" value="Genomic_DNA"/>
</dbReference>
<name>A0A2V1MZB0_9LACO</name>
<dbReference type="Proteomes" id="UP000245080">
    <property type="component" value="Unassembled WGS sequence"/>
</dbReference>
<gene>
    <name evidence="3" type="ORF">DCM90_05375</name>
</gene>
<evidence type="ECO:0000313" key="4">
    <source>
        <dbReference type="Proteomes" id="UP000245080"/>
    </source>
</evidence>
<comment type="caution">
    <text evidence="3">The sequence shown here is derived from an EMBL/GenBank/DDBJ whole genome shotgun (WGS) entry which is preliminary data.</text>
</comment>
<reference evidence="3 4" key="1">
    <citation type="journal article" date="2018" name="Int. J. Syst. Evol. Microbiol.">
        <title>Lactobacillus bambusae sp. nov., isolated from a traditional fermented Ma-bamboo shoots of Taiwan.</title>
        <authorList>
            <person name="Wang L.-T."/>
        </authorList>
    </citation>
    <scope>NUCLEOTIDE SEQUENCE [LARGE SCALE GENOMIC DNA]</scope>
    <source>
        <strain evidence="3 4">BS-W1</strain>
    </source>
</reference>